<dbReference type="AlphaFoldDB" id="S4XEL8"/>
<feature type="region of interest" description="Disordered" evidence="1">
    <location>
        <begin position="215"/>
        <end position="300"/>
    </location>
</feature>
<dbReference type="eggNOG" id="ENOG5033Y1Q">
    <property type="taxonomic scope" value="Bacteria"/>
</dbReference>
<organism evidence="4 5">
    <name type="scientific">Corynebacterium terpenotabidum Y-11</name>
    <dbReference type="NCBI Taxonomy" id="1200352"/>
    <lineage>
        <taxon>Bacteria</taxon>
        <taxon>Bacillati</taxon>
        <taxon>Actinomycetota</taxon>
        <taxon>Actinomycetes</taxon>
        <taxon>Mycobacteriales</taxon>
        <taxon>Corynebacteriaceae</taxon>
        <taxon>Corynebacterium</taxon>
    </lineage>
</organism>
<evidence type="ECO:0000313" key="5">
    <source>
        <dbReference type="Proteomes" id="UP000014809"/>
    </source>
</evidence>
<reference evidence="4 5" key="1">
    <citation type="submission" date="2012-06" db="EMBL/GenBank/DDBJ databases">
        <title>Complete genome sequence of Corynebacterium terpenotabidum Y-11 (=DSM 44721).</title>
        <authorList>
            <person name="Ruckert C."/>
            <person name="Albersmeier A."/>
            <person name="Al-Dilaimi A."/>
            <person name="Szczepanowski R."/>
            <person name="Kalinowski J."/>
        </authorList>
    </citation>
    <scope>NUCLEOTIDE SEQUENCE [LARGE SCALE GENOMIC DNA]</scope>
    <source>
        <strain evidence="4 5">Y-11</strain>
    </source>
</reference>
<protein>
    <recommendedName>
        <fullName evidence="3">DUF6779 domain-containing protein</fullName>
    </recommendedName>
</protein>
<feature type="region of interest" description="Disordered" evidence="1">
    <location>
        <begin position="57"/>
        <end position="96"/>
    </location>
</feature>
<dbReference type="InterPro" id="IPR046706">
    <property type="entry name" value="DUF6779"/>
</dbReference>
<name>S4XEL8_9CORY</name>
<dbReference type="KEGG" id="cter:A606_01975"/>
<keyword evidence="5" id="KW-1185">Reference proteome</keyword>
<gene>
    <name evidence="4" type="ORF">A606_01975</name>
</gene>
<dbReference type="HOGENOM" id="CLU_055775_0_0_11"/>
<keyword evidence="2" id="KW-1133">Transmembrane helix</keyword>
<feature type="compositionally biased region" description="Basic and acidic residues" evidence="1">
    <location>
        <begin position="278"/>
        <end position="296"/>
    </location>
</feature>
<evidence type="ECO:0000313" key="4">
    <source>
        <dbReference type="EMBL" id="AGP30050.1"/>
    </source>
</evidence>
<evidence type="ECO:0000259" key="3">
    <source>
        <dbReference type="Pfam" id="PF20570"/>
    </source>
</evidence>
<feature type="domain" description="DUF6779" evidence="3">
    <location>
        <begin position="24"/>
        <end position="132"/>
    </location>
</feature>
<evidence type="ECO:0000256" key="1">
    <source>
        <dbReference type="SAM" id="MobiDB-lite"/>
    </source>
</evidence>
<proteinExistence type="predicted"/>
<dbReference type="Pfam" id="PF20570">
    <property type="entry name" value="DUF6779"/>
    <property type="match status" value="1"/>
</dbReference>
<accession>S4XEL8</accession>
<feature type="region of interest" description="Disordered" evidence="1">
    <location>
        <begin position="137"/>
        <end position="191"/>
    </location>
</feature>
<feature type="compositionally biased region" description="Low complexity" evidence="1">
    <location>
        <begin position="226"/>
        <end position="237"/>
    </location>
</feature>
<keyword evidence="2" id="KW-0812">Transmembrane</keyword>
<dbReference type="PATRIC" id="fig|1200352.3.peg.401"/>
<evidence type="ECO:0000256" key="2">
    <source>
        <dbReference type="SAM" id="Phobius"/>
    </source>
</evidence>
<dbReference type="EMBL" id="CP003696">
    <property type="protein sequence ID" value="AGP30050.1"/>
    <property type="molecule type" value="Genomic_DNA"/>
</dbReference>
<sequence>MYLLLALAVVATVIMFFVDSDIWLNIAVIAALWAAFIGAVLVSRYSGALGEETTRAEERDGRRLAEMDAERAEHRRREAELERSFAERSDGDRDGTLESIRAELEAMRLQLSELSGVELTEEQVAVKARAERIIELERRSEPATPSESTAASAMGPSWDQPSSPEVPEPSVPEPRRGGRVGGFATGSFSAVSWNGTDAEETSMIPLVVDTRNVLAADDSAPHGSHEAPATPAAPVAEEPAEPAEPEAPSWFTRAGTASYENPEPAPVESAEPTHHRRRAEEPDTGGHRRDADHHDGSGSVTVAELMAQLKKNAK</sequence>
<keyword evidence="2" id="KW-0472">Membrane</keyword>
<feature type="transmembrane region" description="Helical" evidence="2">
    <location>
        <begin position="26"/>
        <end position="45"/>
    </location>
</feature>
<dbReference type="Proteomes" id="UP000014809">
    <property type="component" value="Chromosome"/>
</dbReference>
<feature type="compositionally biased region" description="Low complexity" evidence="1">
    <location>
        <begin position="142"/>
        <end position="153"/>
    </location>
</feature>
<dbReference type="STRING" id="1200352.A606_01975"/>